<dbReference type="AlphaFoldDB" id="A0A4Z2GVT9"/>
<name>A0A4Z2GVT9_9TELE</name>
<evidence type="ECO:0000313" key="1">
    <source>
        <dbReference type="EMBL" id="TNN56873.1"/>
    </source>
</evidence>
<sequence>MTRLLQQVDHELWGQKGLPVGVNHRAKRELSRYEEKMLLMSLDRNVCLSEPRLNSFSFVANAVVLKTAEKKECKN</sequence>
<accession>A0A4Z2GVT9</accession>
<gene>
    <name evidence="1" type="ORF">EYF80_032863</name>
</gene>
<protein>
    <submittedName>
        <fullName evidence="1">Uncharacterized protein</fullName>
    </submittedName>
</protein>
<keyword evidence="2" id="KW-1185">Reference proteome</keyword>
<comment type="caution">
    <text evidence="1">The sequence shown here is derived from an EMBL/GenBank/DDBJ whole genome shotgun (WGS) entry which is preliminary data.</text>
</comment>
<dbReference type="Proteomes" id="UP000314294">
    <property type="component" value="Unassembled WGS sequence"/>
</dbReference>
<organism evidence="1 2">
    <name type="scientific">Liparis tanakae</name>
    <name type="common">Tanaka's snailfish</name>
    <dbReference type="NCBI Taxonomy" id="230148"/>
    <lineage>
        <taxon>Eukaryota</taxon>
        <taxon>Metazoa</taxon>
        <taxon>Chordata</taxon>
        <taxon>Craniata</taxon>
        <taxon>Vertebrata</taxon>
        <taxon>Euteleostomi</taxon>
        <taxon>Actinopterygii</taxon>
        <taxon>Neopterygii</taxon>
        <taxon>Teleostei</taxon>
        <taxon>Neoteleostei</taxon>
        <taxon>Acanthomorphata</taxon>
        <taxon>Eupercaria</taxon>
        <taxon>Perciformes</taxon>
        <taxon>Cottioidei</taxon>
        <taxon>Cottales</taxon>
        <taxon>Liparidae</taxon>
        <taxon>Liparis</taxon>
    </lineage>
</organism>
<proteinExistence type="predicted"/>
<dbReference type="EMBL" id="SRLO01000418">
    <property type="protein sequence ID" value="TNN56873.1"/>
    <property type="molecule type" value="Genomic_DNA"/>
</dbReference>
<reference evidence="1 2" key="1">
    <citation type="submission" date="2019-03" db="EMBL/GenBank/DDBJ databases">
        <title>First draft genome of Liparis tanakae, snailfish: a comprehensive survey of snailfish specific genes.</title>
        <authorList>
            <person name="Kim W."/>
            <person name="Song I."/>
            <person name="Jeong J.-H."/>
            <person name="Kim D."/>
            <person name="Kim S."/>
            <person name="Ryu S."/>
            <person name="Song J.Y."/>
            <person name="Lee S.K."/>
        </authorList>
    </citation>
    <scope>NUCLEOTIDE SEQUENCE [LARGE SCALE GENOMIC DNA]</scope>
    <source>
        <tissue evidence="1">Muscle</tissue>
    </source>
</reference>
<evidence type="ECO:0000313" key="2">
    <source>
        <dbReference type="Proteomes" id="UP000314294"/>
    </source>
</evidence>